<comment type="caution">
    <text evidence="2">The sequence shown here is derived from an EMBL/GenBank/DDBJ whole genome shotgun (WGS) entry which is preliminary data.</text>
</comment>
<evidence type="ECO:0000256" key="1">
    <source>
        <dbReference type="SAM" id="MobiDB-lite"/>
    </source>
</evidence>
<sequence length="75" mass="7869">MRVRAGEQAIKEWMEARMWSKDESKGWGSSHQGVDGGNDASKGWGSSNQGVDGGNDASNVWGASNQGVDGGKDAE</sequence>
<dbReference type="Proteomes" id="UP001066276">
    <property type="component" value="Chromosome 5"/>
</dbReference>
<dbReference type="AlphaFoldDB" id="A0AAV7S7W1"/>
<dbReference type="EMBL" id="JANPWB010000009">
    <property type="protein sequence ID" value="KAJ1159335.1"/>
    <property type="molecule type" value="Genomic_DNA"/>
</dbReference>
<feature type="region of interest" description="Disordered" evidence="1">
    <location>
        <begin position="15"/>
        <end position="75"/>
    </location>
</feature>
<organism evidence="2 3">
    <name type="scientific">Pleurodeles waltl</name>
    <name type="common">Iberian ribbed newt</name>
    <dbReference type="NCBI Taxonomy" id="8319"/>
    <lineage>
        <taxon>Eukaryota</taxon>
        <taxon>Metazoa</taxon>
        <taxon>Chordata</taxon>
        <taxon>Craniata</taxon>
        <taxon>Vertebrata</taxon>
        <taxon>Euteleostomi</taxon>
        <taxon>Amphibia</taxon>
        <taxon>Batrachia</taxon>
        <taxon>Caudata</taxon>
        <taxon>Salamandroidea</taxon>
        <taxon>Salamandridae</taxon>
        <taxon>Pleurodelinae</taxon>
        <taxon>Pleurodeles</taxon>
    </lineage>
</organism>
<evidence type="ECO:0000313" key="2">
    <source>
        <dbReference type="EMBL" id="KAJ1159335.1"/>
    </source>
</evidence>
<proteinExistence type="predicted"/>
<feature type="compositionally biased region" description="Polar residues" evidence="1">
    <location>
        <begin position="44"/>
        <end position="67"/>
    </location>
</feature>
<keyword evidence="3" id="KW-1185">Reference proteome</keyword>
<gene>
    <name evidence="2" type="ORF">NDU88_012002</name>
</gene>
<evidence type="ECO:0000313" key="3">
    <source>
        <dbReference type="Proteomes" id="UP001066276"/>
    </source>
</evidence>
<accession>A0AAV7S7W1</accession>
<reference evidence="2" key="1">
    <citation type="journal article" date="2022" name="bioRxiv">
        <title>Sequencing and chromosome-scale assembly of the giantPleurodeles waltlgenome.</title>
        <authorList>
            <person name="Brown T."/>
            <person name="Elewa A."/>
            <person name="Iarovenko S."/>
            <person name="Subramanian E."/>
            <person name="Araus A.J."/>
            <person name="Petzold A."/>
            <person name="Susuki M."/>
            <person name="Suzuki K.-i.T."/>
            <person name="Hayashi T."/>
            <person name="Toyoda A."/>
            <person name="Oliveira C."/>
            <person name="Osipova E."/>
            <person name="Leigh N.D."/>
            <person name="Simon A."/>
            <person name="Yun M.H."/>
        </authorList>
    </citation>
    <scope>NUCLEOTIDE SEQUENCE</scope>
    <source>
        <strain evidence="2">20211129_DDA</strain>
        <tissue evidence="2">Liver</tissue>
    </source>
</reference>
<name>A0AAV7S7W1_PLEWA</name>
<protein>
    <submittedName>
        <fullName evidence="2">Uncharacterized protein</fullName>
    </submittedName>
</protein>
<feature type="compositionally biased region" description="Basic and acidic residues" evidence="1">
    <location>
        <begin position="15"/>
        <end position="25"/>
    </location>
</feature>